<evidence type="ECO:0000313" key="8">
    <source>
        <dbReference type="Proteomes" id="UP000326641"/>
    </source>
</evidence>
<dbReference type="Gene3D" id="2.120.10.30">
    <property type="entry name" value="TolB, C-terminal domain"/>
    <property type="match status" value="2"/>
</dbReference>
<dbReference type="Pfam" id="PF00353">
    <property type="entry name" value="HemolysinCabind"/>
    <property type="match status" value="4"/>
</dbReference>
<dbReference type="InterPro" id="IPR011042">
    <property type="entry name" value="6-blade_b-propeller_TolB-like"/>
</dbReference>
<name>A0A564W9I1_9PROT</name>
<evidence type="ECO:0000313" key="7">
    <source>
        <dbReference type="EMBL" id="VUX45123.1"/>
    </source>
</evidence>
<gene>
    <name evidence="7" type="ORF">DF3PA_10248</name>
</gene>
<accession>A0A564W9I1</accession>
<evidence type="ECO:0000256" key="4">
    <source>
        <dbReference type="ARBA" id="ARBA00022525"/>
    </source>
</evidence>
<sequence>MPITSIIRASTAADGTQGNDESLFPVFSPDGTKLLLWSYASNLVAGDTNGSSDIFVKDLTTGAIKLVSTDAAGVQGNDGSYEPDFSPDGTKVAFYSSASNLDGRDSNGVPDIFVKTLETGAIKCISTDAAGTRWNDTSYDPKFSPDGTKVAFASYASNVVPGDTNSTGSIFVKDLTNETVSFVSTNAAGEHGNGFSDEPAFSPDGTRVAFRSSASNLVPGDTNENSDIFVKTLATGAISLVSTAANGTQGNGGSYDPIFSPDGTKMAFRSDASNLVPGDSHGSPDIFIKTLATGAIARISTDAIGVQGNGSSYEPVFSPDGTKVAFRSDASNLVAGDTNNRADIFVKVLATGAIERISTDAMGVQGNGSSYEPVFSPDGTKVAFRSDASNFVAGDTNGAPDIFVVTLATPPTTVFHNISDNTNRSQFKAVYAGSDSIDGTGGADRIRGWAGSDTILGEGGNDEIRGDGVGLPYDPDLPDTDPVKFADSILAGAGNDSVWGGGGNDTLLGEDGNDRLYGQGGGDSIDGGRGADEINGAENNDVCRGGADNDWIAGGAGLDSLYGDDGNDKIYAFAPDSEASRWGWIDDGTGDQISGGNGNDTLIGGKGIDTLTGGAGADVMSGSSGDDIFRYGAATETGNSLTTCDIITDFAPGHDMIDLKDIDASSVLAGNNAFVWRGTGPFTTSGEGELRYQKYDNAGTANDYTLIFGDTDADTASEFQIKLQGLVPLTQADVIL</sequence>
<dbReference type="SUPFAM" id="SSF82171">
    <property type="entry name" value="DPP6 N-terminal domain-like"/>
    <property type="match status" value="1"/>
</dbReference>
<evidence type="ECO:0000256" key="3">
    <source>
        <dbReference type="ARBA" id="ARBA00009820"/>
    </source>
</evidence>
<comment type="caution">
    <text evidence="7">The sequence shown here is derived from an EMBL/GenBank/DDBJ whole genome shotgun (WGS) entry which is preliminary data.</text>
</comment>
<evidence type="ECO:0000256" key="2">
    <source>
        <dbReference type="ARBA" id="ARBA00004613"/>
    </source>
</evidence>
<protein>
    <submittedName>
        <fullName evidence="7">Periplasmic component of the Tol biopolymer transport system (Modular protein)</fullName>
    </submittedName>
</protein>
<dbReference type="InterPro" id="IPR018511">
    <property type="entry name" value="Hemolysin-typ_Ca-bd_CS"/>
</dbReference>
<keyword evidence="8" id="KW-1185">Reference proteome</keyword>
<dbReference type="GO" id="GO:0005509">
    <property type="term" value="F:calcium ion binding"/>
    <property type="evidence" value="ECO:0007669"/>
    <property type="project" value="InterPro"/>
</dbReference>
<dbReference type="Gene3D" id="2.150.10.10">
    <property type="entry name" value="Serralysin-like metalloprotease, C-terminal"/>
    <property type="match status" value="2"/>
</dbReference>
<keyword evidence="4" id="KW-0964">Secreted</keyword>
<comment type="subcellular location">
    <subcellularLocation>
        <location evidence="2">Secreted</location>
    </subcellularLocation>
</comment>
<dbReference type="PANTHER" id="PTHR36842">
    <property type="entry name" value="PROTEIN TOLB HOMOLOG"/>
    <property type="match status" value="1"/>
</dbReference>
<comment type="cofactor">
    <cofactor evidence="1">
        <name>Ca(2+)</name>
        <dbReference type="ChEBI" id="CHEBI:29108"/>
    </cofactor>
</comment>
<keyword evidence="5" id="KW-0677">Repeat</keyword>
<comment type="similarity">
    <text evidence="3">Belongs to the TolB family.</text>
</comment>
<dbReference type="Pfam" id="PF08548">
    <property type="entry name" value="Peptidase_M10_C"/>
    <property type="match status" value="1"/>
</dbReference>
<dbReference type="Proteomes" id="UP000326641">
    <property type="component" value="Unassembled WGS sequence"/>
</dbReference>
<dbReference type="PRINTS" id="PR00313">
    <property type="entry name" value="CABNDNGRPT"/>
</dbReference>
<proteinExistence type="inferred from homology"/>
<dbReference type="InterPro" id="IPR011049">
    <property type="entry name" value="Serralysin-like_metalloprot_C"/>
</dbReference>
<reference evidence="7" key="1">
    <citation type="submission" date="2018-11" db="EMBL/GenBank/DDBJ databases">
        <authorList>
            <person name="Onetto C."/>
        </authorList>
    </citation>
    <scope>NUCLEOTIDE SEQUENCE [LARGE SCALE GENOMIC DNA]</scope>
</reference>
<organism evidence="7 8">
    <name type="scientific">Candidatus Defluviicoccus seviourii</name>
    <dbReference type="NCBI Taxonomy" id="2565273"/>
    <lineage>
        <taxon>Bacteria</taxon>
        <taxon>Pseudomonadati</taxon>
        <taxon>Pseudomonadota</taxon>
        <taxon>Alphaproteobacteria</taxon>
        <taxon>Rhodospirillales</taxon>
        <taxon>Rhodospirillaceae</taxon>
        <taxon>Defluviicoccus</taxon>
    </lineage>
</organism>
<feature type="domain" description="Peptidase M10 serralysin C-terminal" evidence="6">
    <location>
        <begin position="595"/>
        <end position="735"/>
    </location>
</feature>
<evidence type="ECO:0000256" key="5">
    <source>
        <dbReference type="ARBA" id="ARBA00022737"/>
    </source>
</evidence>
<dbReference type="EMBL" id="UXAT02000001">
    <property type="protein sequence ID" value="VUX45123.1"/>
    <property type="molecule type" value="Genomic_DNA"/>
</dbReference>
<dbReference type="InterPro" id="IPR001343">
    <property type="entry name" value="Hemolysn_Ca-bd"/>
</dbReference>
<evidence type="ECO:0000259" key="6">
    <source>
        <dbReference type="Pfam" id="PF08548"/>
    </source>
</evidence>
<dbReference type="GO" id="GO:0005615">
    <property type="term" value="C:extracellular space"/>
    <property type="evidence" value="ECO:0007669"/>
    <property type="project" value="InterPro"/>
</dbReference>
<evidence type="ECO:0000256" key="1">
    <source>
        <dbReference type="ARBA" id="ARBA00001913"/>
    </source>
</evidence>
<dbReference type="AlphaFoldDB" id="A0A564W9I1"/>
<dbReference type="SUPFAM" id="SSF51120">
    <property type="entry name" value="beta-Roll"/>
    <property type="match status" value="1"/>
</dbReference>
<dbReference type="PANTHER" id="PTHR36842:SF1">
    <property type="entry name" value="PROTEIN TOLB"/>
    <property type="match status" value="1"/>
</dbReference>
<dbReference type="Pfam" id="PF07676">
    <property type="entry name" value="PD40"/>
    <property type="match status" value="6"/>
</dbReference>
<dbReference type="InterPro" id="IPR011659">
    <property type="entry name" value="WD40"/>
</dbReference>
<dbReference type="PROSITE" id="PS00330">
    <property type="entry name" value="HEMOLYSIN_CALCIUM"/>
    <property type="match status" value="2"/>
</dbReference>
<dbReference type="InterPro" id="IPR013858">
    <property type="entry name" value="Peptidase_M10B_C"/>
</dbReference>